<dbReference type="Proteomes" id="UP000054785">
    <property type="component" value="Unassembled WGS sequence"/>
</dbReference>
<dbReference type="CDD" id="cd16385">
    <property type="entry name" value="IcmL"/>
    <property type="match status" value="1"/>
</dbReference>
<dbReference type="STRING" id="45065.Lgee_1980"/>
<protein>
    <recommendedName>
        <fullName evidence="4">Type IV secretion protein IcmL</fullName>
    </recommendedName>
</protein>
<evidence type="ECO:0000256" key="1">
    <source>
        <dbReference type="SAM" id="SignalP"/>
    </source>
</evidence>
<dbReference type="EMBL" id="LNYC01000072">
    <property type="protein sequence ID" value="KTC97319.1"/>
    <property type="molecule type" value="Genomic_DNA"/>
</dbReference>
<dbReference type="PATRIC" id="fig|45065.4.peg.2150"/>
<dbReference type="InterPro" id="IPR021055">
    <property type="entry name" value="T4BSS_IcmL/DotI"/>
</dbReference>
<evidence type="ECO:0008006" key="4">
    <source>
        <dbReference type="Google" id="ProtNLM"/>
    </source>
</evidence>
<reference evidence="2 3" key="1">
    <citation type="submission" date="2015-11" db="EMBL/GenBank/DDBJ databases">
        <title>Genomic analysis of 38 Legionella species identifies large and diverse effector repertoires.</title>
        <authorList>
            <person name="Burstein D."/>
            <person name="Amaro F."/>
            <person name="Zusman T."/>
            <person name="Lifshitz Z."/>
            <person name="Cohen O."/>
            <person name="Gilbert J.A."/>
            <person name="Pupko T."/>
            <person name="Shuman H.A."/>
            <person name="Segal G."/>
        </authorList>
    </citation>
    <scope>NUCLEOTIDE SEQUENCE [LARGE SCALE GENOMIC DNA]</scope>
    <source>
        <strain evidence="2 3">ATCC 49504</strain>
    </source>
</reference>
<keyword evidence="1" id="KW-0732">Signal</keyword>
<dbReference type="Pfam" id="PF11393">
    <property type="entry name" value="T4BSS_DotI_IcmL"/>
    <property type="match status" value="1"/>
</dbReference>
<dbReference type="RefSeq" id="WP_028385638.1">
    <property type="nucleotide sequence ID" value="NZ_CAAAHN010000002.1"/>
</dbReference>
<keyword evidence="3" id="KW-1185">Reference proteome</keyword>
<accession>A0A0W0TNY1</accession>
<feature type="chain" id="PRO_5006913242" description="Type IV secretion protein IcmL" evidence="1">
    <location>
        <begin position="24"/>
        <end position="180"/>
    </location>
</feature>
<gene>
    <name evidence="2" type="ORF">Lgee_1980</name>
</gene>
<sequence>MPVHLMRFFMLCLLALLPWQLLAAPSPVAFSVWVNEAIVATWTWDYRDYLVQQGQIAHYFTAEGWINYSNALKASGLIDAAQKNRYSVSAVAIAPPTVTVASKGVWKGEMPLLVVYKNPQYTQKQSLMVTVFFTETSGDTGVRGLAISSMQSAVIQKPCICGPDTDGATPAAPAGAASNP</sequence>
<name>A0A0W0TNY1_9GAMM</name>
<feature type="signal peptide" evidence="1">
    <location>
        <begin position="1"/>
        <end position="23"/>
    </location>
</feature>
<comment type="caution">
    <text evidence="2">The sequence shown here is derived from an EMBL/GenBank/DDBJ whole genome shotgun (WGS) entry which is preliminary data.</text>
</comment>
<evidence type="ECO:0000313" key="3">
    <source>
        <dbReference type="Proteomes" id="UP000054785"/>
    </source>
</evidence>
<organism evidence="2 3">
    <name type="scientific">Legionella geestiana</name>
    <dbReference type="NCBI Taxonomy" id="45065"/>
    <lineage>
        <taxon>Bacteria</taxon>
        <taxon>Pseudomonadati</taxon>
        <taxon>Pseudomonadota</taxon>
        <taxon>Gammaproteobacteria</taxon>
        <taxon>Legionellales</taxon>
        <taxon>Legionellaceae</taxon>
        <taxon>Legionella</taxon>
    </lineage>
</organism>
<dbReference type="AlphaFoldDB" id="A0A0W0TNY1"/>
<proteinExistence type="predicted"/>
<evidence type="ECO:0000313" key="2">
    <source>
        <dbReference type="EMBL" id="KTC97319.1"/>
    </source>
</evidence>